<keyword evidence="15 36" id="KW-0479">Metal-binding</keyword>
<keyword evidence="28" id="KW-0012">Acyltransferase</keyword>
<evidence type="ECO:0000256" key="38">
    <source>
        <dbReference type="SAM" id="Phobius"/>
    </source>
</evidence>
<evidence type="ECO:0000256" key="20">
    <source>
        <dbReference type="ARBA" id="ARBA00022968"/>
    </source>
</evidence>
<dbReference type="PANTHER" id="PTHR10896">
    <property type="entry name" value="GALACTOSYLGALACTOSYLXYLOSYLPROTEIN 3-BETA-GLUCURONOSYLTRANSFERASE BETA-1,3-GLUCURONYLTRANSFERASE"/>
    <property type="match status" value="1"/>
</dbReference>
<dbReference type="PRINTS" id="PR01046">
    <property type="entry name" value="TRNASYNTHPRO"/>
</dbReference>
<feature type="active site" description="Proton donor/acceptor" evidence="35">
    <location>
        <position position="971"/>
    </location>
</feature>
<dbReference type="InterPro" id="IPR004839">
    <property type="entry name" value="Aminotransferase_I/II_large"/>
</dbReference>
<evidence type="ECO:0000256" key="16">
    <source>
        <dbReference type="ARBA" id="ARBA00022741"/>
    </source>
</evidence>
<comment type="cofactor">
    <cofactor evidence="2 36">
        <name>Mn(2+)</name>
        <dbReference type="ChEBI" id="CHEBI:29035"/>
    </cofactor>
</comment>
<evidence type="ECO:0000256" key="29">
    <source>
        <dbReference type="ARBA" id="ARBA00029731"/>
    </source>
</evidence>
<dbReference type="InterPro" id="IPR005027">
    <property type="entry name" value="Glyco_trans_43"/>
</dbReference>
<dbReference type="InterPro" id="IPR006195">
    <property type="entry name" value="aa-tRNA-synth_II"/>
</dbReference>
<keyword evidence="21 38" id="KW-1133">Transmembrane helix</keyword>
<dbReference type="Proteomes" id="UP000677054">
    <property type="component" value="Unassembled WGS sequence"/>
</dbReference>
<evidence type="ECO:0000259" key="39">
    <source>
        <dbReference type="PROSITE" id="PS50862"/>
    </source>
</evidence>
<dbReference type="InterPro" id="IPR002316">
    <property type="entry name" value="Pro-tRNA-ligase_IIa"/>
</dbReference>
<evidence type="ECO:0000256" key="24">
    <source>
        <dbReference type="ARBA" id="ARBA00023136"/>
    </source>
</evidence>
<evidence type="ECO:0000256" key="9">
    <source>
        <dbReference type="ARBA" id="ARBA00012641"/>
    </source>
</evidence>
<feature type="domain" description="Aminoacyl-transfer RNA synthetases class-II family profile" evidence="39">
    <location>
        <begin position="1"/>
        <end position="287"/>
    </location>
</feature>
<comment type="catalytic activity">
    <reaction evidence="33">
        <text>tRNA(Pro) + L-proline + ATP = L-prolyl-tRNA(Pro) + AMP + diphosphate</text>
        <dbReference type="Rhea" id="RHEA:14305"/>
        <dbReference type="Rhea" id="RHEA-COMP:9700"/>
        <dbReference type="Rhea" id="RHEA-COMP:9702"/>
        <dbReference type="ChEBI" id="CHEBI:30616"/>
        <dbReference type="ChEBI" id="CHEBI:33019"/>
        <dbReference type="ChEBI" id="CHEBI:60039"/>
        <dbReference type="ChEBI" id="CHEBI:78442"/>
        <dbReference type="ChEBI" id="CHEBI:78532"/>
        <dbReference type="ChEBI" id="CHEBI:456215"/>
        <dbReference type="EC" id="6.1.1.15"/>
    </reaction>
</comment>
<dbReference type="EC" id="2.4.1.135" evidence="9"/>
<evidence type="ECO:0000256" key="4">
    <source>
        <dbReference type="ARBA" id="ARBA00004760"/>
    </source>
</evidence>
<comment type="cofactor">
    <cofactor evidence="1">
        <name>pyridoxal 5'-phosphate</name>
        <dbReference type="ChEBI" id="CHEBI:597326"/>
    </cofactor>
</comment>
<protein>
    <recommendedName>
        <fullName evidence="30">Serine palmitoyltransferase 1</fullName>
        <ecNumber evidence="11">2.3.1.50</ecNumber>
        <ecNumber evidence="9">2.4.1.135</ecNumber>
        <ecNumber evidence="10">6.1.1.15</ecNumber>
    </recommendedName>
    <alternativeName>
        <fullName evidence="31">Long chain base biosynthesis protein 1</fullName>
    </alternativeName>
    <alternativeName>
        <fullName evidence="29">Prolyl-tRNA synthetase</fullName>
    </alternativeName>
    <alternativeName>
        <fullName evidence="32">Serine-palmitoyl-CoA transferase 1</fullName>
    </alternativeName>
</protein>
<keyword evidence="16" id="KW-0547">Nucleotide-binding</keyword>
<evidence type="ECO:0000256" key="8">
    <source>
        <dbReference type="ARBA" id="ARBA00008392"/>
    </source>
</evidence>
<keyword evidence="14 38" id="KW-0812">Transmembrane</keyword>
<evidence type="ECO:0000256" key="14">
    <source>
        <dbReference type="ARBA" id="ARBA00022692"/>
    </source>
</evidence>
<dbReference type="GO" id="GO:0046872">
    <property type="term" value="F:metal ion binding"/>
    <property type="evidence" value="ECO:0007669"/>
    <property type="project" value="UniProtKB-KW"/>
</dbReference>
<name>A0A7R8X4I3_9CRUS</name>
<dbReference type="GO" id="GO:0030170">
    <property type="term" value="F:pyridoxal phosphate binding"/>
    <property type="evidence" value="ECO:0007669"/>
    <property type="project" value="InterPro"/>
</dbReference>
<dbReference type="GO" id="GO:0005975">
    <property type="term" value="P:carbohydrate metabolic process"/>
    <property type="evidence" value="ECO:0007669"/>
    <property type="project" value="TreeGrafter"/>
</dbReference>
<dbReference type="PROSITE" id="PS50862">
    <property type="entry name" value="AA_TRNA_LIGASE_II"/>
    <property type="match status" value="1"/>
</dbReference>
<dbReference type="OrthoDB" id="3168162at2759"/>
<keyword evidence="19" id="KW-0746">Sphingolipid metabolism</keyword>
<evidence type="ECO:0000256" key="11">
    <source>
        <dbReference type="ARBA" id="ARBA00013220"/>
    </source>
</evidence>
<dbReference type="SUPFAM" id="SSF53383">
    <property type="entry name" value="PLP-dependent transferases"/>
    <property type="match status" value="1"/>
</dbReference>
<evidence type="ECO:0000256" key="2">
    <source>
        <dbReference type="ARBA" id="ARBA00001936"/>
    </source>
</evidence>
<evidence type="ECO:0000256" key="28">
    <source>
        <dbReference type="ARBA" id="ARBA00023315"/>
    </source>
</evidence>
<evidence type="ECO:0000256" key="5">
    <source>
        <dbReference type="ARBA" id="ARBA00004922"/>
    </source>
</evidence>
<keyword evidence="13" id="KW-0808">Transferase</keyword>
<evidence type="ECO:0000256" key="7">
    <source>
        <dbReference type="ARBA" id="ARBA00007706"/>
    </source>
</evidence>
<feature type="transmembrane region" description="Helical" evidence="38">
    <location>
        <begin position="449"/>
        <end position="470"/>
    </location>
</feature>
<dbReference type="GO" id="GO:0005524">
    <property type="term" value="F:ATP binding"/>
    <property type="evidence" value="ECO:0007669"/>
    <property type="project" value="UniProtKB-KW"/>
</dbReference>
<keyword evidence="23" id="KW-0443">Lipid metabolism</keyword>
<evidence type="ECO:0000256" key="32">
    <source>
        <dbReference type="ARBA" id="ARBA00042649"/>
    </source>
</evidence>
<dbReference type="Gene3D" id="3.40.640.10">
    <property type="entry name" value="Type I PLP-dependent aspartate aminotransferase-like (Major domain)"/>
    <property type="match status" value="1"/>
</dbReference>
<feature type="region of interest" description="Disordered" evidence="37">
    <location>
        <begin position="1479"/>
        <end position="1499"/>
    </location>
</feature>
<keyword evidence="18" id="KW-0663">Pyridoxal phosphate</keyword>
<gene>
    <name evidence="40" type="ORF">DSTB1V02_LOCUS3800</name>
</gene>
<evidence type="ECO:0000256" key="17">
    <source>
        <dbReference type="ARBA" id="ARBA00022840"/>
    </source>
</evidence>
<evidence type="ECO:0000256" key="27">
    <source>
        <dbReference type="ARBA" id="ARBA00023211"/>
    </source>
</evidence>
<evidence type="ECO:0000256" key="13">
    <source>
        <dbReference type="ARBA" id="ARBA00022679"/>
    </source>
</evidence>
<evidence type="ECO:0000256" key="1">
    <source>
        <dbReference type="ARBA" id="ARBA00001933"/>
    </source>
</evidence>
<dbReference type="InterPro" id="IPR002314">
    <property type="entry name" value="aa-tRNA-synt_IIb"/>
</dbReference>
<dbReference type="InterPro" id="IPR015424">
    <property type="entry name" value="PyrdxlP-dep_Trfase"/>
</dbReference>
<sequence>MSVQKVYVAYLHQRPEGSTKMQPKTLWIFESCVDSRPSIVDNGRSRLQRCQGELFTLKDRHQKPFVLCPTHEELATEVLISGMPLSHRSFPLRMYQITSKFRDERRPRHGILRSREFLMKDLYTFDVSVEDARKTYDAVCEAYSSLFHQLGLRYVKVLIGTIGCSIAEAMSGDIGGSMSHEFHLLSDVGEDQLKLCTNCDFSANAEVVPGDVCPRCRGQLEQSPGIEIGHSFLLETCYSEPLKAMMQTSDGTLSPVQMGCFGLGLSRLLGGILEVLTGPDPSEMVWPIPIAPFLVALVPPKEGSKEEVKGANQLITSFYHKLAIEKFEHDVLVDDRTHLTIGKRVKDLRHWGIPWVIIVGKSFPFLEVIDVRRDTSQLFYSSTLLTYFSLNEMDVVDFDKVSTHTHSPPSLVSLPNAHCEDERCQWTVRVREPMGSGWNGVNLLRQMRRFYWCLLACGLLLIAAGLLFLFNPANEIFCQPEEFQLVCDVQLEVAVQGEEGSNMAEPWIHMVTPTYRRPEQLPELTRLSHTLQFVPRLHWIVVEDSSTCSAHLSAFLKKTRISSYTHLVSPMPGCFRGQIWPPRGVSGRRAALNYLKDLLGHVDSPLHGVLYFGDDDNTYDLRLFDEIRRTNGVSMFPVGLLGTYGVSSPVVKNGQVVDFYDFWPAYRVFQVDMAGFAIGTKFLLKHPNATMPYKSGYEEDYFLQSLNIAKEDIEPLADDCTKMRRFYWCLLACGLLLIAAGLLFNATNRICQLEEFQLVCNVQLKVAVQGEKASDKAKPWIHMVTPTYRRPEQLPELTRLSHTLQLVPRLHWIVVEDSFTCSAHLSAFLKKTRLPYSHLASPMPECFRGQAGLPRGVSGRRTALDYLKDLLSHEDPPLHGVLYFGDDDNTYDLQLFDEIRRTNGVSMFPVGLVGDYGISSPVVKNGQVVDFYDSWPADRVFQVDMAGFAIGTKFLLKHPNATMIYRPSYGEESFLQSLNIAKEDIEPLADDCTKAPVYHLALEVLLLIWVFWLIFRKSYNPREKATLSEKEKQELIEEWEPEPLVPKNSPSYDPDHPALHLRIIQSRIGKYMVVNGRKCLNLSSHNYLGLNEEPSVQEAALKCLEKYGVGSCGPRGFYGTADVHLDFEERLAKFMNSEEACLYSYGFSAIASAIPSYSKRGDVIFVDEAVNFAIQKGLDASRSKVKYFRHNDTDHLLELLLEQQKWDEKNPKKAKATRRFLIVEGIYMNTGDLCPLPRLVELKKQFKVRLFVDENISIGTLGETGRGIFEHYGIPNTEADMICGTLEYALSSIGGFCVGSSYVIDNQRLSGLGKSSCYCFSASLPPLLAAGAMAAIDYIDSSSGKAAMEKLRHNSLLAHTKWEDVPGMELVGDPLSPVKHLQFQHPSKNRKEDSRILQEIIKKAEEKGVALTEARYVEQEDLCMPPPSIRLVVSSTLDDSDIQRVADVLHESAPASRLWLLQMCFAAQRVNRIWNLPSPGNPEARLHRPNSGAIDERFR</sequence>
<evidence type="ECO:0000256" key="18">
    <source>
        <dbReference type="ARBA" id="ARBA00022898"/>
    </source>
</evidence>
<evidence type="ECO:0000256" key="35">
    <source>
        <dbReference type="PIRSR" id="PIRSR605027-1"/>
    </source>
</evidence>
<evidence type="ECO:0000256" key="26">
    <source>
        <dbReference type="ARBA" id="ARBA00023180"/>
    </source>
</evidence>
<evidence type="ECO:0000256" key="25">
    <source>
        <dbReference type="ARBA" id="ARBA00023146"/>
    </source>
</evidence>
<dbReference type="FunFam" id="3.90.550.10:FF:000044">
    <property type="entry name" value="Galactosylgalactosylxylosylprotein 3-beta-glucuronosyltransferase"/>
    <property type="match status" value="2"/>
</dbReference>
<evidence type="ECO:0000256" key="21">
    <source>
        <dbReference type="ARBA" id="ARBA00022989"/>
    </source>
</evidence>
<dbReference type="GO" id="GO:0004827">
    <property type="term" value="F:proline-tRNA ligase activity"/>
    <property type="evidence" value="ECO:0007669"/>
    <property type="project" value="UniProtKB-EC"/>
</dbReference>
<evidence type="ECO:0000256" key="22">
    <source>
        <dbReference type="ARBA" id="ARBA00023034"/>
    </source>
</evidence>
<keyword evidence="12" id="KW-0436">Ligase</keyword>
<keyword evidence="22" id="KW-0333">Golgi apparatus</keyword>
<evidence type="ECO:0000256" key="31">
    <source>
        <dbReference type="ARBA" id="ARBA00041765"/>
    </source>
</evidence>
<feature type="binding site" evidence="36">
    <location>
        <position position="888"/>
    </location>
    <ligand>
        <name>Mn(2+)</name>
        <dbReference type="ChEBI" id="CHEBI:29035"/>
    </ligand>
</feature>
<dbReference type="GO" id="GO:0006665">
    <property type="term" value="P:sphingolipid metabolic process"/>
    <property type="evidence" value="ECO:0007669"/>
    <property type="project" value="UniProtKB-KW"/>
</dbReference>
<dbReference type="EC" id="2.3.1.50" evidence="11"/>
<dbReference type="Gene3D" id="3.90.550.10">
    <property type="entry name" value="Spore Coat Polysaccharide Biosynthesis Protein SpsA, Chain A"/>
    <property type="match status" value="2"/>
</dbReference>
<evidence type="ECO:0000256" key="19">
    <source>
        <dbReference type="ARBA" id="ARBA00022919"/>
    </source>
</evidence>
<dbReference type="Gene3D" id="3.40.50.800">
    <property type="entry name" value="Anticodon-binding domain"/>
    <property type="match status" value="1"/>
</dbReference>
<dbReference type="GO" id="GO:0000139">
    <property type="term" value="C:Golgi membrane"/>
    <property type="evidence" value="ECO:0007669"/>
    <property type="project" value="UniProtKB-SubCell"/>
</dbReference>
<dbReference type="GO" id="GO:0006433">
    <property type="term" value="P:prolyl-tRNA aminoacylation"/>
    <property type="evidence" value="ECO:0007669"/>
    <property type="project" value="InterPro"/>
</dbReference>
<comment type="similarity">
    <text evidence="8">Belongs to the class-II pyridoxal-phosphate-dependent aminotransferase family.</text>
</comment>
<accession>A0A7R8X4I3</accession>
<keyword evidence="27 36" id="KW-0464">Manganese</keyword>
<keyword evidence="20" id="KW-0735">Signal-anchor</keyword>
<evidence type="ECO:0000256" key="15">
    <source>
        <dbReference type="ARBA" id="ARBA00022723"/>
    </source>
</evidence>
<comment type="subcellular location">
    <subcellularLocation>
        <location evidence="3">Golgi apparatus membrane</location>
        <topology evidence="3">Single-pass type II membrane protein</topology>
    </subcellularLocation>
</comment>
<dbReference type="Pfam" id="PF00587">
    <property type="entry name" value="tRNA-synt_2b"/>
    <property type="match status" value="1"/>
</dbReference>
<dbReference type="GO" id="GO:0050650">
    <property type="term" value="P:chondroitin sulfate proteoglycan biosynthetic process"/>
    <property type="evidence" value="ECO:0007669"/>
    <property type="project" value="TreeGrafter"/>
</dbReference>
<organism evidence="40">
    <name type="scientific">Darwinula stevensoni</name>
    <dbReference type="NCBI Taxonomy" id="69355"/>
    <lineage>
        <taxon>Eukaryota</taxon>
        <taxon>Metazoa</taxon>
        <taxon>Ecdysozoa</taxon>
        <taxon>Arthropoda</taxon>
        <taxon>Crustacea</taxon>
        <taxon>Oligostraca</taxon>
        <taxon>Ostracoda</taxon>
        <taxon>Podocopa</taxon>
        <taxon>Podocopida</taxon>
        <taxon>Darwinulocopina</taxon>
        <taxon>Darwinuloidea</taxon>
        <taxon>Darwinulidae</taxon>
        <taxon>Darwinula</taxon>
    </lineage>
</organism>
<keyword evidence="17" id="KW-0067">ATP-binding</keyword>
<evidence type="ECO:0000313" key="41">
    <source>
        <dbReference type="Proteomes" id="UP000677054"/>
    </source>
</evidence>
<dbReference type="FunFam" id="3.40.640.10:FF:000049">
    <property type="entry name" value="serine palmitoyltransferase 1 isoform X1"/>
    <property type="match status" value="1"/>
</dbReference>
<keyword evidence="25" id="KW-0030">Aminoacyl-tRNA synthetase</keyword>
<dbReference type="GO" id="GO:0015018">
    <property type="term" value="F:galactosylgalactosylxylosylprotein 3-beta-glucuronosyltransferase activity"/>
    <property type="evidence" value="ECO:0007669"/>
    <property type="project" value="UniProtKB-EC"/>
</dbReference>
<evidence type="ECO:0000256" key="6">
    <source>
        <dbReference type="ARBA" id="ARBA00004991"/>
    </source>
</evidence>
<comment type="pathway">
    <text evidence="6">Sphingolipid metabolism.</text>
</comment>
<keyword evidence="24 38" id="KW-0472">Membrane</keyword>
<dbReference type="Pfam" id="PF03360">
    <property type="entry name" value="Glyco_transf_43"/>
    <property type="match status" value="2"/>
</dbReference>
<dbReference type="SUPFAM" id="SSF55681">
    <property type="entry name" value="Class II aaRS and biotin synthetases"/>
    <property type="match status" value="1"/>
</dbReference>
<dbReference type="EMBL" id="LR900037">
    <property type="protein sequence ID" value="CAD7243893.1"/>
    <property type="molecule type" value="Genomic_DNA"/>
</dbReference>
<evidence type="ECO:0000256" key="36">
    <source>
        <dbReference type="PIRSR" id="PIRSR605027-3"/>
    </source>
</evidence>
<dbReference type="SUPFAM" id="SSF53448">
    <property type="entry name" value="Nucleotide-diphospho-sugar transferases"/>
    <property type="match status" value="2"/>
</dbReference>
<comment type="pathway">
    <text evidence="5">Protein modification; protein glycosylation.</text>
</comment>
<feature type="transmembrane region" description="Helical" evidence="38">
    <location>
        <begin position="726"/>
        <end position="744"/>
    </location>
</feature>
<evidence type="ECO:0000256" key="23">
    <source>
        <dbReference type="ARBA" id="ARBA00023098"/>
    </source>
</evidence>
<evidence type="ECO:0000256" key="10">
    <source>
        <dbReference type="ARBA" id="ARBA00012831"/>
    </source>
</evidence>
<proteinExistence type="inferred from homology"/>
<comment type="similarity">
    <text evidence="7">Belongs to the glycosyltransferase 43 family.</text>
</comment>
<dbReference type="EC" id="6.1.1.15" evidence="10"/>
<evidence type="ECO:0000256" key="34">
    <source>
        <dbReference type="ARBA" id="ARBA00047979"/>
    </source>
</evidence>
<evidence type="ECO:0000256" key="12">
    <source>
        <dbReference type="ARBA" id="ARBA00022598"/>
    </source>
</evidence>
<evidence type="ECO:0000256" key="3">
    <source>
        <dbReference type="ARBA" id="ARBA00004323"/>
    </source>
</evidence>
<reference evidence="40" key="1">
    <citation type="submission" date="2020-11" db="EMBL/GenBank/DDBJ databases">
        <authorList>
            <person name="Tran Van P."/>
        </authorList>
    </citation>
    <scope>NUCLEOTIDE SEQUENCE</scope>
</reference>
<dbReference type="SUPFAM" id="SSF52954">
    <property type="entry name" value="Class II aaRS ABD-related"/>
    <property type="match status" value="1"/>
</dbReference>
<keyword evidence="26" id="KW-0325">Glycoprotein</keyword>
<dbReference type="PANTHER" id="PTHR10896:SF50">
    <property type="entry name" value="GALACTOSYLGALACTOSYLXYLOSYLPROTEIN 3-BETA-GLUCURONOSYLTRANSFERASE P"/>
    <property type="match status" value="1"/>
</dbReference>
<dbReference type="EMBL" id="CAJPEV010000520">
    <property type="protein sequence ID" value="CAG0886077.1"/>
    <property type="molecule type" value="Genomic_DNA"/>
</dbReference>
<evidence type="ECO:0000256" key="30">
    <source>
        <dbReference type="ARBA" id="ARBA00041066"/>
    </source>
</evidence>
<dbReference type="Gene3D" id="3.30.930.10">
    <property type="entry name" value="Bira Bifunctional Protein, Domain 2"/>
    <property type="match status" value="1"/>
</dbReference>
<keyword evidence="41" id="KW-1185">Reference proteome</keyword>
<comment type="catalytic activity">
    <reaction evidence="34">
        <text>3-O-(beta-D-galactosyl-(1-&gt;3)-beta-D-galactosyl-(1-&gt;4)-beta-D-xylosyl)-L-seryl-[protein] + UDP-alpha-D-glucuronate = 3-O-(beta-D-GlcA-(1-&gt;3)-beta-D-Gal-(1-&gt;3)-beta-D-Gal-(1-&gt;4)-beta-D-Xyl)-L-seryl-[protein] + UDP + H(+)</text>
        <dbReference type="Rhea" id="RHEA:24168"/>
        <dbReference type="Rhea" id="RHEA-COMP:12571"/>
        <dbReference type="Rhea" id="RHEA-COMP:12573"/>
        <dbReference type="ChEBI" id="CHEBI:15378"/>
        <dbReference type="ChEBI" id="CHEBI:58052"/>
        <dbReference type="ChEBI" id="CHEBI:58223"/>
        <dbReference type="ChEBI" id="CHEBI:132090"/>
        <dbReference type="ChEBI" id="CHEBI:132093"/>
        <dbReference type="EC" id="2.4.1.135"/>
    </reaction>
</comment>
<dbReference type="InterPro" id="IPR036621">
    <property type="entry name" value="Anticodon-bd_dom_sf"/>
</dbReference>
<evidence type="ECO:0000256" key="37">
    <source>
        <dbReference type="SAM" id="MobiDB-lite"/>
    </source>
</evidence>
<dbReference type="GO" id="GO:0004758">
    <property type="term" value="F:serine C-palmitoyltransferase activity"/>
    <property type="evidence" value="ECO:0007669"/>
    <property type="project" value="UniProtKB-EC"/>
</dbReference>
<dbReference type="InterPro" id="IPR015421">
    <property type="entry name" value="PyrdxlP-dep_Trfase_major"/>
</dbReference>
<dbReference type="InterPro" id="IPR029044">
    <property type="entry name" value="Nucleotide-diphossugar_trans"/>
</dbReference>
<dbReference type="Pfam" id="PF00155">
    <property type="entry name" value="Aminotran_1_2"/>
    <property type="match status" value="1"/>
</dbReference>
<comment type="pathway">
    <text evidence="4">Lipid metabolism; sphingolipid metabolism.</text>
</comment>
<evidence type="ECO:0000256" key="33">
    <source>
        <dbReference type="ARBA" id="ARBA00047671"/>
    </source>
</evidence>
<dbReference type="Gene3D" id="3.90.1150.10">
    <property type="entry name" value="Aspartate Aminotransferase, domain 1"/>
    <property type="match status" value="1"/>
</dbReference>
<evidence type="ECO:0000313" key="40">
    <source>
        <dbReference type="EMBL" id="CAD7243893.1"/>
    </source>
</evidence>
<dbReference type="InterPro" id="IPR015422">
    <property type="entry name" value="PyrdxlP-dep_Trfase_small"/>
</dbReference>
<dbReference type="CDD" id="cd00218">
    <property type="entry name" value="GlcAT-I"/>
    <property type="match status" value="2"/>
</dbReference>
<dbReference type="InterPro" id="IPR045864">
    <property type="entry name" value="aa-tRNA-synth_II/BPL/LPL"/>
</dbReference>